<evidence type="ECO:0000256" key="2">
    <source>
        <dbReference type="SAM" id="Phobius"/>
    </source>
</evidence>
<gene>
    <name evidence="5" type="primary">LOC112273918</name>
    <name evidence="4" type="ORF">PHYPA_026503</name>
</gene>
<dbReference type="FunCoup" id="A0A2K1ISX3">
    <property type="interactions" value="1232"/>
</dbReference>
<dbReference type="PANTHER" id="PTHR43592">
    <property type="entry name" value="CAAX AMINO TERMINAL PROTEASE"/>
    <property type="match status" value="1"/>
</dbReference>
<keyword evidence="2" id="KW-0812">Transmembrane</keyword>
<keyword evidence="6" id="KW-1185">Reference proteome</keyword>
<dbReference type="OrthoDB" id="548974at2759"/>
<dbReference type="EnsemblPlants" id="Pp3c21_22610V3.1">
    <property type="protein sequence ID" value="Pp3c21_22610V3.1"/>
    <property type="gene ID" value="Pp3c21_22610"/>
</dbReference>
<dbReference type="Proteomes" id="UP000006727">
    <property type="component" value="Chromosome 21"/>
</dbReference>
<feature type="region of interest" description="Disordered" evidence="1">
    <location>
        <begin position="76"/>
        <end position="96"/>
    </location>
</feature>
<evidence type="ECO:0000313" key="4">
    <source>
        <dbReference type="EMBL" id="PNR32377.1"/>
    </source>
</evidence>
<reference evidence="5" key="3">
    <citation type="submission" date="2020-12" db="UniProtKB">
        <authorList>
            <consortium name="EnsemblPlants"/>
        </authorList>
    </citation>
    <scope>IDENTIFICATION</scope>
</reference>
<evidence type="ECO:0000256" key="1">
    <source>
        <dbReference type="SAM" id="MobiDB-lite"/>
    </source>
</evidence>
<dbReference type="InterPro" id="IPR003675">
    <property type="entry name" value="Rce1/LyrA-like_dom"/>
</dbReference>
<dbReference type="GO" id="GO:0080120">
    <property type="term" value="P:CAAX-box protein maturation"/>
    <property type="evidence" value="ECO:0007669"/>
    <property type="project" value="UniProtKB-ARBA"/>
</dbReference>
<proteinExistence type="predicted"/>
<dbReference type="GeneID" id="112273918"/>
<dbReference type="EMBL" id="ABEU02000021">
    <property type="protein sequence ID" value="PNR32377.1"/>
    <property type="molecule type" value="Genomic_DNA"/>
</dbReference>
<dbReference type="AlphaFoldDB" id="A0A2K1ISX3"/>
<feature type="compositionally biased region" description="Polar residues" evidence="1">
    <location>
        <begin position="76"/>
        <end position="86"/>
    </location>
</feature>
<dbReference type="PANTHER" id="PTHR43592:SF15">
    <property type="entry name" value="CAAX AMINO TERMINAL PROTEASE FAMILY PROTEIN"/>
    <property type="match status" value="1"/>
</dbReference>
<dbReference type="STRING" id="3218.A0A2K1ISX3"/>
<dbReference type="OMA" id="DVPWNWQ"/>
<dbReference type="EnsemblPlants" id="Pp3c21_22610V3.2">
    <property type="protein sequence ID" value="Pp3c21_22610V3.2"/>
    <property type="gene ID" value="Pp3c21_22610"/>
</dbReference>
<dbReference type="Gramene" id="Pp3c21_22610V3.1">
    <property type="protein sequence ID" value="Pp3c21_22610V3.1"/>
    <property type="gene ID" value="Pp3c21_22610"/>
</dbReference>
<keyword evidence="2" id="KW-0472">Membrane</keyword>
<organism evidence="4">
    <name type="scientific">Physcomitrium patens</name>
    <name type="common">Spreading-leaved earth moss</name>
    <name type="synonym">Physcomitrella patens</name>
    <dbReference type="NCBI Taxonomy" id="3218"/>
    <lineage>
        <taxon>Eukaryota</taxon>
        <taxon>Viridiplantae</taxon>
        <taxon>Streptophyta</taxon>
        <taxon>Embryophyta</taxon>
        <taxon>Bryophyta</taxon>
        <taxon>Bryophytina</taxon>
        <taxon>Bryopsida</taxon>
        <taxon>Funariidae</taxon>
        <taxon>Funariales</taxon>
        <taxon>Funariaceae</taxon>
        <taxon>Physcomitrium</taxon>
    </lineage>
</organism>
<feature type="transmembrane region" description="Helical" evidence="2">
    <location>
        <begin position="236"/>
        <end position="261"/>
    </location>
</feature>
<evidence type="ECO:0000313" key="6">
    <source>
        <dbReference type="Proteomes" id="UP000006727"/>
    </source>
</evidence>
<feature type="domain" description="CAAX prenyl protease 2/Lysostaphin resistance protein A-like" evidence="3">
    <location>
        <begin position="251"/>
        <end position="337"/>
    </location>
</feature>
<protein>
    <recommendedName>
        <fullName evidence="3">CAAX prenyl protease 2/Lysostaphin resistance protein A-like domain-containing protein</fullName>
    </recommendedName>
</protein>
<feature type="transmembrane region" description="Helical" evidence="2">
    <location>
        <begin position="328"/>
        <end position="348"/>
    </location>
</feature>
<evidence type="ECO:0000313" key="5">
    <source>
        <dbReference type="EnsemblPlants" id="Pp3c21_22610V3.1"/>
    </source>
</evidence>
<dbReference type="PaxDb" id="3218-PP1S477_8V6.1"/>
<feature type="transmembrane region" description="Helical" evidence="2">
    <location>
        <begin position="199"/>
        <end position="224"/>
    </location>
</feature>
<name>A0A2K1ISX3_PHYPA</name>
<dbReference type="RefSeq" id="XP_024358740.1">
    <property type="nucleotide sequence ID" value="XM_024502972.2"/>
</dbReference>
<dbReference type="Pfam" id="PF02517">
    <property type="entry name" value="Rce1-like"/>
    <property type="match status" value="1"/>
</dbReference>
<sequence>MAVTHLFLSCRLHSLPSAGVTVPTPLLSFPRRLSPPCPPSLQPPHPSLVLLCQSRLPSPYFRSSKHDNFIAGNVASDDQIQGDGSSPQPPVPDPKQEWPILEQWNVPWDGTTTLVGMLSWLFSFLLTGLAVSVGAAQLGIGRREVLDLDEQATFILIHQLAETIAGLGAISLVLRRYKPLPPQFFSYGFSNPFDLRRGWVLYGGLGIVAATASVVAASTLVVNLTGQPPPREEADALLQLLPIIGASPTSTASLIIVTGVLAPLLEETVFRGFLMTSLTKWVSTPVAIAVSACAFAGAHLTPGEFPQLVALGIVLGLAYAQTRTLITPMLIHSLWNSGVIILLTILRLQGYDIKELL</sequence>
<keyword evidence="2" id="KW-1133">Transmembrane helix</keyword>
<feature type="transmembrane region" description="Helical" evidence="2">
    <location>
        <begin position="152"/>
        <end position="174"/>
    </location>
</feature>
<evidence type="ECO:0000259" key="3">
    <source>
        <dbReference type="Pfam" id="PF02517"/>
    </source>
</evidence>
<reference evidence="4 6" key="1">
    <citation type="journal article" date="2008" name="Science">
        <title>The Physcomitrella genome reveals evolutionary insights into the conquest of land by plants.</title>
        <authorList>
            <person name="Rensing S."/>
            <person name="Lang D."/>
            <person name="Zimmer A."/>
            <person name="Terry A."/>
            <person name="Salamov A."/>
            <person name="Shapiro H."/>
            <person name="Nishiyama T."/>
            <person name="Perroud P.-F."/>
            <person name="Lindquist E."/>
            <person name="Kamisugi Y."/>
            <person name="Tanahashi T."/>
            <person name="Sakakibara K."/>
            <person name="Fujita T."/>
            <person name="Oishi K."/>
            <person name="Shin-I T."/>
            <person name="Kuroki Y."/>
            <person name="Toyoda A."/>
            <person name="Suzuki Y."/>
            <person name="Hashimoto A."/>
            <person name="Yamaguchi K."/>
            <person name="Sugano A."/>
            <person name="Kohara Y."/>
            <person name="Fujiyama A."/>
            <person name="Anterola A."/>
            <person name="Aoki S."/>
            <person name="Ashton N."/>
            <person name="Barbazuk W.B."/>
            <person name="Barker E."/>
            <person name="Bennetzen J."/>
            <person name="Bezanilla M."/>
            <person name="Blankenship R."/>
            <person name="Cho S.H."/>
            <person name="Dutcher S."/>
            <person name="Estelle M."/>
            <person name="Fawcett J.A."/>
            <person name="Gundlach H."/>
            <person name="Hanada K."/>
            <person name="Heyl A."/>
            <person name="Hicks K.A."/>
            <person name="Hugh J."/>
            <person name="Lohr M."/>
            <person name="Mayer K."/>
            <person name="Melkozernov A."/>
            <person name="Murata T."/>
            <person name="Nelson D."/>
            <person name="Pils B."/>
            <person name="Prigge M."/>
            <person name="Reiss B."/>
            <person name="Renner T."/>
            <person name="Rombauts S."/>
            <person name="Rushton P."/>
            <person name="Sanderfoot A."/>
            <person name="Schween G."/>
            <person name="Shiu S.-H."/>
            <person name="Stueber K."/>
            <person name="Theodoulou F.L."/>
            <person name="Tu H."/>
            <person name="Van de Peer Y."/>
            <person name="Verrier P.J."/>
            <person name="Waters E."/>
            <person name="Wood A."/>
            <person name="Yang L."/>
            <person name="Cove D."/>
            <person name="Cuming A."/>
            <person name="Hasebe M."/>
            <person name="Lucas S."/>
            <person name="Mishler D.B."/>
            <person name="Reski R."/>
            <person name="Grigoriev I."/>
            <person name="Quatrano R.S."/>
            <person name="Boore J.L."/>
        </authorList>
    </citation>
    <scope>NUCLEOTIDE SEQUENCE [LARGE SCALE GENOMIC DNA]</scope>
    <source>
        <strain evidence="5 6">cv. Gransden 2004</strain>
    </source>
</reference>
<accession>A0A2K1ISX3</accession>
<dbReference type="GO" id="GO:0004175">
    <property type="term" value="F:endopeptidase activity"/>
    <property type="evidence" value="ECO:0007669"/>
    <property type="project" value="UniProtKB-ARBA"/>
</dbReference>
<dbReference type="KEGG" id="ppp:112273918"/>
<reference evidence="4 6" key="2">
    <citation type="journal article" date="2018" name="Plant J.">
        <title>The Physcomitrella patens chromosome-scale assembly reveals moss genome structure and evolution.</title>
        <authorList>
            <person name="Lang D."/>
            <person name="Ullrich K.K."/>
            <person name="Murat F."/>
            <person name="Fuchs J."/>
            <person name="Jenkins J."/>
            <person name="Haas F.B."/>
            <person name="Piednoel M."/>
            <person name="Gundlach H."/>
            <person name="Van Bel M."/>
            <person name="Meyberg R."/>
            <person name="Vives C."/>
            <person name="Morata J."/>
            <person name="Symeonidi A."/>
            <person name="Hiss M."/>
            <person name="Muchero W."/>
            <person name="Kamisugi Y."/>
            <person name="Saleh O."/>
            <person name="Blanc G."/>
            <person name="Decker E.L."/>
            <person name="van Gessel N."/>
            <person name="Grimwood J."/>
            <person name="Hayes R.D."/>
            <person name="Graham S.W."/>
            <person name="Gunter L.E."/>
            <person name="McDaniel S.F."/>
            <person name="Hoernstein S.N.W."/>
            <person name="Larsson A."/>
            <person name="Li F.W."/>
            <person name="Perroud P.F."/>
            <person name="Phillips J."/>
            <person name="Ranjan P."/>
            <person name="Rokshar D.S."/>
            <person name="Rothfels C.J."/>
            <person name="Schneider L."/>
            <person name="Shu S."/>
            <person name="Stevenson D.W."/>
            <person name="Thummler F."/>
            <person name="Tillich M."/>
            <person name="Villarreal Aguilar J.C."/>
            <person name="Widiez T."/>
            <person name="Wong G.K."/>
            <person name="Wymore A."/>
            <person name="Zhang Y."/>
            <person name="Zimmer A.D."/>
            <person name="Quatrano R.S."/>
            <person name="Mayer K.F.X."/>
            <person name="Goodstein D."/>
            <person name="Casacuberta J.M."/>
            <person name="Vandepoele K."/>
            <person name="Reski R."/>
            <person name="Cuming A.C."/>
            <person name="Tuskan G.A."/>
            <person name="Maumus F."/>
            <person name="Salse J."/>
            <person name="Schmutz J."/>
            <person name="Rensing S.A."/>
        </authorList>
    </citation>
    <scope>NUCLEOTIDE SEQUENCE [LARGE SCALE GENOMIC DNA]</scope>
    <source>
        <strain evidence="5 6">cv. Gransden 2004</strain>
    </source>
</reference>
<feature type="transmembrane region" description="Helical" evidence="2">
    <location>
        <begin position="117"/>
        <end position="140"/>
    </location>
</feature>
<dbReference type="Gramene" id="Pp3c21_22610V3.2">
    <property type="protein sequence ID" value="Pp3c21_22610V3.2"/>
    <property type="gene ID" value="Pp3c21_22610"/>
</dbReference>
<feature type="transmembrane region" description="Helical" evidence="2">
    <location>
        <begin position="281"/>
        <end position="298"/>
    </location>
</feature>